<dbReference type="InterPro" id="IPR051453">
    <property type="entry name" value="MBL_Glyoxalase_II"/>
</dbReference>
<evidence type="ECO:0000313" key="7">
    <source>
        <dbReference type="EMBL" id="GCA62266.1"/>
    </source>
</evidence>
<dbReference type="GO" id="GO:0016787">
    <property type="term" value="F:hydrolase activity"/>
    <property type="evidence" value="ECO:0007669"/>
    <property type="project" value="UniProtKB-KW"/>
</dbReference>
<dbReference type="Gene3D" id="3.60.15.10">
    <property type="entry name" value="Ribonuclease Z/Hydroxyacylglutathione hydrolase-like"/>
    <property type="match status" value="1"/>
</dbReference>
<keyword evidence="8" id="KW-1185">Reference proteome</keyword>
<dbReference type="OrthoDB" id="515692at2759"/>
<dbReference type="PANTHER" id="PTHR46233:SF3">
    <property type="entry name" value="HYDROXYACYLGLUTATHIONE HYDROLASE GLOC"/>
    <property type="match status" value="1"/>
</dbReference>
<dbReference type="CDD" id="cd06262">
    <property type="entry name" value="metallo-hydrolase-like_MBL-fold"/>
    <property type="match status" value="1"/>
</dbReference>
<dbReference type="Pfam" id="PF00753">
    <property type="entry name" value="Lactamase_B"/>
    <property type="match status" value="1"/>
</dbReference>
<dbReference type="InterPro" id="IPR001279">
    <property type="entry name" value="Metallo-B-lactamas"/>
</dbReference>
<keyword evidence="4" id="KW-0862">Zinc</keyword>
<keyword evidence="3" id="KW-0378">Hydrolase</keyword>
<dbReference type="PANTHER" id="PTHR46233">
    <property type="entry name" value="HYDROXYACYLGLUTATHIONE HYDROLASE GLOC"/>
    <property type="match status" value="1"/>
</dbReference>
<evidence type="ECO:0000313" key="8">
    <source>
        <dbReference type="Proteomes" id="UP000265618"/>
    </source>
</evidence>
<organism evidence="7 8">
    <name type="scientific">Kipferlia bialata</name>
    <dbReference type="NCBI Taxonomy" id="797122"/>
    <lineage>
        <taxon>Eukaryota</taxon>
        <taxon>Metamonada</taxon>
        <taxon>Carpediemonas-like organisms</taxon>
        <taxon>Kipferlia</taxon>
    </lineage>
</organism>
<evidence type="ECO:0000259" key="6">
    <source>
        <dbReference type="Pfam" id="PF00753"/>
    </source>
</evidence>
<evidence type="ECO:0000256" key="1">
    <source>
        <dbReference type="ARBA" id="ARBA00001947"/>
    </source>
</evidence>
<feature type="chain" id="PRO_5017267060" description="Metallo-beta-lactamase domain-containing protein" evidence="5">
    <location>
        <begin position="25"/>
        <end position="125"/>
    </location>
</feature>
<sequence>MPSPSAIEIGQILITVFALGPLQANCYLVADKASKEAMLVDVGHESKEMVQYIKEQGYIPKAIVATHAHFDHIFGMGWMSQQLDNCPIICHKEDASLWPLNGRLSSMFGMQSPAHFPSEPTEYGG</sequence>
<feature type="signal peptide" evidence="5">
    <location>
        <begin position="1"/>
        <end position="24"/>
    </location>
</feature>
<name>A0A391NPN0_9EUKA</name>
<evidence type="ECO:0000256" key="2">
    <source>
        <dbReference type="ARBA" id="ARBA00022723"/>
    </source>
</evidence>
<dbReference type="EMBL" id="BDIP01000403">
    <property type="protein sequence ID" value="GCA62266.1"/>
    <property type="molecule type" value="Genomic_DNA"/>
</dbReference>
<evidence type="ECO:0000256" key="5">
    <source>
        <dbReference type="SAM" id="SignalP"/>
    </source>
</evidence>
<accession>A0A391NPN0</accession>
<evidence type="ECO:0000256" key="4">
    <source>
        <dbReference type="ARBA" id="ARBA00022833"/>
    </source>
</evidence>
<reference evidence="7 8" key="1">
    <citation type="journal article" date="2018" name="PLoS ONE">
        <title>The draft genome of Kipferlia bialata reveals reductive genome evolution in fornicate parasites.</title>
        <authorList>
            <person name="Tanifuji G."/>
            <person name="Takabayashi S."/>
            <person name="Kume K."/>
            <person name="Takagi M."/>
            <person name="Nakayama T."/>
            <person name="Kamikawa R."/>
            <person name="Inagaki Y."/>
            <person name="Hashimoto T."/>
        </authorList>
    </citation>
    <scope>NUCLEOTIDE SEQUENCE [LARGE SCALE GENOMIC DNA]</scope>
    <source>
        <strain evidence="7">NY0173</strain>
    </source>
</reference>
<keyword evidence="5" id="KW-0732">Signal</keyword>
<dbReference type="AlphaFoldDB" id="A0A391NPN0"/>
<proteinExistence type="predicted"/>
<protein>
    <recommendedName>
        <fullName evidence="6">Metallo-beta-lactamase domain-containing protein</fullName>
    </recommendedName>
</protein>
<dbReference type="Proteomes" id="UP000265618">
    <property type="component" value="Unassembled WGS sequence"/>
</dbReference>
<comment type="cofactor">
    <cofactor evidence="1">
        <name>Zn(2+)</name>
        <dbReference type="ChEBI" id="CHEBI:29105"/>
    </cofactor>
</comment>
<dbReference type="InterPro" id="IPR036866">
    <property type="entry name" value="RibonucZ/Hydroxyglut_hydro"/>
</dbReference>
<evidence type="ECO:0000256" key="3">
    <source>
        <dbReference type="ARBA" id="ARBA00022801"/>
    </source>
</evidence>
<dbReference type="GO" id="GO:0046872">
    <property type="term" value="F:metal ion binding"/>
    <property type="evidence" value="ECO:0007669"/>
    <property type="project" value="UniProtKB-KW"/>
</dbReference>
<feature type="domain" description="Metallo-beta-lactamase" evidence="6">
    <location>
        <begin position="20"/>
        <end position="109"/>
    </location>
</feature>
<comment type="caution">
    <text evidence="7">The sequence shown here is derived from an EMBL/GenBank/DDBJ whole genome shotgun (WGS) entry which is preliminary data.</text>
</comment>
<gene>
    <name evidence="7" type="ORF">KIPB_002432</name>
</gene>
<keyword evidence="2" id="KW-0479">Metal-binding</keyword>
<dbReference type="SUPFAM" id="SSF56281">
    <property type="entry name" value="Metallo-hydrolase/oxidoreductase"/>
    <property type="match status" value="1"/>
</dbReference>